<keyword evidence="6" id="KW-1185">Reference proteome</keyword>
<evidence type="ECO:0000256" key="3">
    <source>
        <dbReference type="SAM" id="Phobius"/>
    </source>
</evidence>
<dbReference type="Pfam" id="PF13514">
    <property type="entry name" value="AAA_27"/>
    <property type="match status" value="1"/>
</dbReference>
<evidence type="ECO:0000256" key="1">
    <source>
        <dbReference type="SAM" id="Coils"/>
    </source>
</evidence>
<feature type="domain" description="YhaN AAA" evidence="4">
    <location>
        <begin position="1"/>
        <end position="210"/>
    </location>
</feature>
<dbReference type="Gene3D" id="3.40.50.300">
    <property type="entry name" value="P-loop containing nucleotide triphosphate hydrolases"/>
    <property type="match status" value="2"/>
</dbReference>
<dbReference type="RefSeq" id="WP_144697288.1">
    <property type="nucleotide sequence ID" value="NZ_VNJJ01000001.1"/>
</dbReference>
<gene>
    <name evidence="5" type="ORF">FPZ45_00675</name>
</gene>
<accession>A0A559JW78</accession>
<dbReference type="SUPFAM" id="SSF52540">
    <property type="entry name" value="P-loop containing nucleoside triphosphate hydrolases"/>
    <property type="match status" value="1"/>
</dbReference>
<dbReference type="OrthoDB" id="9764467at2"/>
<sequence>MYIKELRVDGYGALQDLAIELAGERAGGRTPNLTVIYGLNEAGKSTLLRFVRSMLYGFPTRKDPVERGEPVLGGRHGGSLLVADKSGRQWRIERHAERSGELRVRDETGVERIIGQPEWERLMLGGVSERLFRQLFAVSLNELHELRSLQGEELGNYLYHAGLAGGSAITAARRKLGSELDKLYRPKGSTQEMNRLLGRMKEIETSIRQSRDDVQYYRETTDELSRVEDQLLRIEKAFPELRIRAAKLQGAYELREWWLKREVLLAEDSELRSGLVDPDAPLLQEETAIAWAELKAATTAGELKLSELRESLASLRMQREKLAWDEKWVAALPELQRLESIREGIAAKRDERSELEAERRMMDEAVRNALSGISAEWGESELLAFGGLTAEKEQVRRLNQTWEEAERATGALQAELRKLDRQIEVLLAEERALVSDMQSGSIGREAGVSLDYVGSDGIFVPRTKPALFEAWHQADDARREYELARANTAKPARDRLSRSDTNRKEPAKGVYAVSGLIAAAAVALTILLSQGDNVPSAAYLLSASLLLLSVCLAVYGWRRQNRPPVRGDETEPSNETYAHTRKAQAQLTERLGRLLTHPETATASLLEDPRADNQSLDERGLQETEVEAWRRLRSAVYEQVERLEEIDRGRSKGQELQSRIQELIKEKDLIELDAKEQRERIHELRENWQQWLRDRKLPAFLMPDVLPELMGATERGQVALRQRQRITERLNVVDGAIREFEQAVAPFAEAFAPPPGMRSDPMLAVQWLHREADEQLKTMDEAQNIDRLIEMAERSIEEVAEDRSRVERGIAELLRTAGVISGAEFEQRIRIDERCSSLRKEAREIQLRLESGRDFGAQAELYELLGKHDEASLAALLEQSQEALAAEEALRSELLDKRGRLAQELDRLRKEAEAEDKRHKLSDLQAQLERVVERYAIVSLADRLIVRTKAVYEEEKQPEVLRQASRYFRQMTGGKYERIVAPGDSKSLFAETKDRRTVDSVFLSRGTQEQLYLAMRFALCGAASPEQPLPLLLDDLFVHFDESRLKLTLPVLENLAESRQVILFTCHGHAARTLTEGIPDSRMVTLGG</sequence>
<name>A0A559JW78_9BACL</name>
<feature type="compositionally biased region" description="Basic and acidic residues" evidence="2">
    <location>
        <begin position="491"/>
        <end position="504"/>
    </location>
</feature>
<organism evidence="5 6">
    <name type="scientific">Cohnella terricola</name>
    <dbReference type="NCBI Taxonomy" id="1289167"/>
    <lineage>
        <taxon>Bacteria</taxon>
        <taxon>Bacillati</taxon>
        <taxon>Bacillota</taxon>
        <taxon>Bacilli</taxon>
        <taxon>Bacillales</taxon>
        <taxon>Paenibacillaceae</taxon>
        <taxon>Cohnella</taxon>
    </lineage>
</organism>
<keyword evidence="1" id="KW-0175">Coiled coil</keyword>
<feature type="transmembrane region" description="Helical" evidence="3">
    <location>
        <begin position="510"/>
        <end position="531"/>
    </location>
</feature>
<keyword evidence="3" id="KW-1133">Transmembrane helix</keyword>
<dbReference type="Proteomes" id="UP000316330">
    <property type="component" value="Unassembled WGS sequence"/>
</dbReference>
<evidence type="ECO:0000313" key="5">
    <source>
        <dbReference type="EMBL" id="TVY04151.1"/>
    </source>
</evidence>
<keyword evidence="3" id="KW-0812">Transmembrane</keyword>
<protein>
    <submittedName>
        <fullName evidence="5">AAA family ATPase</fullName>
    </submittedName>
</protein>
<feature type="coiled-coil region" evidence="1">
    <location>
        <begin position="646"/>
        <end position="694"/>
    </location>
</feature>
<evidence type="ECO:0000256" key="2">
    <source>
        <dbReference type="SAM" id="MobiDB-lite"/>
    </source>
</evidence>
<keyword evidence="3" id="KW-0472">Membrane</keyword>
<dbReference type="PANTHER" id="PTHR41259:SF1">
    <property type="entry name" value="DOUBLE-STRAND BREAK REPAIR RAD50 ATPASE, PUTATIVE-RELATED"/>
    <property type="match status" value="1"/>
</dbReference>
<dbReference type="InterPro" id="IPR027417">
    <property type="entry name" value="P-loop_NTPase"/>
</dbReference>
<feature type="region of interest" description="Disordered" evidence="2">
    <location>
        <begin position="484"/>
        <end position="504"/>
    </location>
</feature>
<feature type="coiled-coil region" evidence="1">
    <location>
        <begin position="305"/>
        <end position="429"/>
    </location>
</feature>
<evidence type="ECO:0000259" key="4">
    <source>
        <dbReference type="Pfam" id="PF13514"/>
    </source>
</evidence>
<proteinExistence type="predicted"/>
<dbReference type="EMBL" id="VNJJ01000001">
    <property type="protein sequence ID" value="TVY04151.1"/>
    <property type="molecule type" value="Genomic_DNA"/>
</dbReference>
<dbReference type="PANTHER" id="PTHR41259">
    <property type="entry name" value="DOUBLE-STRAND BREAK REPAIR RAD50 ATPASE, PUTATIVE-RELATED"/>
    <property type="match status" value="1"/>
</dbReference>
<dbReference type="InterPro" id="IPR038734">
    <property type="entry name" value="YhaN_AAA"/>
</dbReference>
<feature type="transmembrane region" description="Helical" evidence="3">
    <location>
        <begin position="537"/>
        <end position="557"/>
    </location>
</feature>
<dbReference type="AlphaFoldDB" id="A0A559JW78"/>
<feature type="coiled-coil region" evidence="1">
    <location>
        <begin position="873"/>
        <end position="934"/>
    </location>
</feature>
<reference evidence="5 6" key="1">
    <citation type="submission" date="2019-07" db="EMBL/GenBank/DDBJ databases">
        <authorList>
            <person name="Kim J."/>
        </authorList>
    </citation>
    <scope>NUCLEOTIDE SEQUENCE [LARGE SCALE GENOMIC DNA]</scope>
    <source>
        <strain evidence="5 6">G13</strain>
    </source>
</reference>
<evidence type="ECO:0000313" key="6">
    <source>
        <dbReference type="Proteomes" id="UP000316330"/>
    </source>
</evidence>
<comment type="caution">
    <text evidence="5">The sequence shown here is derived from an EMBL/GenBank/DDBJ whole genome shotgun (WGS) entry which is preliminary data.</text>
</comment>